<dbReference type="GeneID" id="94349934"/>
<name>A0A976IBQ6_BRELC</name>
<gene>
    <name evidence="1" type="ORF">CCR75_006192</name>
</gene>
<dbReference type="KEGG" id="blac:94349934"/>
<evidence type="ECO:0000313" key="1">
    <source>
        <dbReference type="EMBL" id="TDH66195.1"/>
    </source>
</evidence>
<dbReference type="RefSeq" id="XP_067815694.1">
    <property type="nucleotide sequence ID" value="XM_067964263.1"/>
</dbReference>
<keyword evidence="2" id="KW-1185">Reference proteome</keyword>
<sequence>MEILKLSQWAGECSYMHEKGLFIRASKHSNAQLAEEERYEALVSNKVVLLKSQRFCNLPMTKG</sequence>
<dbReference type="AlphaFoldDB" id="A0A976IBQ6"/>
<reference evidence="1 2" key="1">
    <citation type="journal article" date="2021" name="Genome Biol.">
        <title>AFLAP: assembly-free linkage analysis pipeline using k-mers from genome sequencing data.</title>
        <authorList>
            <person name="Fletcher K."/>
            <person name="Zhang L."/>
            <person name="Gil J."/>
            <person name="Han R."/>
            <person name="Cavanaugh K."/>
            <person name="Michelmore R."/>
        </authorList>
    </citation>
    <scope>NUCLEOTIDE SEQUENCE [LARGE SCALE GENOMIC DNA]</scope>
    <source>
        <strain evidence="1 2">SF5</strain>
    </source>
</reference>
<accession>A0A976IBQ6</accession>
<protein>
    <submittedName>
        <fullName evidence="1">Uncharacterized protein</fullName>
    </submittedName>
</protein>
<dbReference type="EMBL" id="SHOA02000203">
    <property type="protein sequence ID" value="TDH66195.1"/>
    <property type="molecule type" value="Genomic_DNA"/>
</dbReference>
<proteinExistence type="predicted"/>
<comment type="caution">
    <text evidence="1">The sequence shown here is derived from an EMBL/GenBank/DDBJ whole genome shotgun (WGS) entry which is preliminary data.</text>
</comment>
<dbReference type="Proteomes" id="UP000294530">
    <property type="component" value="Unassembled WGS sequence"/>
</dbReference>
<evidence type="ECO:0000313" key="2">
    <source>
        <dbReference type="Proteomes" id="UP000294530"/>
    </source>
</evidence>
<organism evidence="1 2">
    <name type="scientific">Bremia lactucae</name>
    <name type="common">Lettuce downy mildew</name>
    <dbReference type="NCBI Taxonomy" id="4779"/>
    <lineage>
        <taxon>Eukaryota</taxon>
        <taxon>Sar</taxon>
        <taxon>Stramenopiles</taxon>
        <taxon>Oomycota</taxon>
        <taxon>Peronosporomycetes</taxon>
        <taxon>Peronosporales</taxon>
        <taxon>Peronosporaceae</taxon>
        <taxon>Bremia</taxon>
    </lineage>
</organism>